<evidence type="ECO:0000256" key="1">
    <source>
        <dbReference type="SAM" id="MobiDB-lite"/>
    </source>
</evidence>
<reference evidence="4 5" key="1">
    <citation type="submission" date="2018-04" db="EMBL/GenBank/DDBJ databases">
        <title>Genomic Encyclopedia of Type Strains, Phase IV (KMG-IV): sequencing the most valuable type-strain genomes for metagenomic binning, comparative biology and taxonomic classification.</title>
        <authorList>
            <person name="Goeker M."/>
        </authorList>
    </citation>
    <scope>NUCLEOTIDE SEQUENCE [LARGE SCALE GENOMIC DNA]</scope>
    <source>
        <strain evidence="4 5">DSM 26588</strain>
    </source>
</reference>
<comment type="caution">
    <text evidence="4">The sequence shown here is derived from an EMBL/GenBank/DDBJ whole genome shotgun (WGS) entry which is preliminary data.</text>
</comment>
<dbReference type="AlphaFoldDB" id="A0A2U1CGA4"/>
<keyword evidence="2" id="KW-0732">Signal</keyword>
<evidence type="ECO:0000256" key="2">
    <source>
        <dbReference type="SAM" id="SignalP"/>
    </source>
</evidence>
<dbReference type="Gene3D" id="3.30.565.40">
    <property type="entry name" value="Fervidobacterium nodosum Rt17-B1 like"/>
    <property type="match status" value="1"/>
</dbReference>
<feature type="domain" description="DUF3298" evidence="3">
    <location>
        <begin position="235"/>
        <end position="270"/>
    </location>
</feature>
<protein>
    <submittedName>
        <fullName evidence="4">Uncharacterized protein DUF3298</fullName>
    </submittedName>
</protein>
<dbReference type="PROSITE" id="PS51257">
    <property type="entry name" value="PROKAR_LIPOPROTEIN"/>
    <property type="match status" value="1"/>
</dbReference>
<sequence>MNIRSARLFPLMLALVLALSACTSGGPSNTRTPAASSTTPASPTPSSSGAPQDAAPSSPSPTPQVLTWSEQTFQRDYTAEDGTLVMSVKYVFPDVENADQNPAWSEISSYYAAEGAAYMATAGELAGYAADDYAVTKATGGEFLPFGEESGYRFSLETKDLVSVVRSYYANSVTGAAHPANYQFSEQFDLATGERLTLSSFFTDPEAARTRILETLSGKDALSGYSADTLSSEFKDEYFYLTEDGFVFYFQPDTVAPYAAGLLEFSIPYSELEDLLSPTL</sequence>
<feature type="chain" id="PRO_5038851649" evidence="2">
    <location>
        <begin position="21"/>
        <end position="280"/>
    </location>
</feature>
<evidence type="ECO:0000313" key="5">
    <source>
        <dbReference type="Proteomes" id="UP000245778"/>
    </source>
</evidence>
<feature type="signal peptide" evidence="2">
    <location>
        <begin position="1"/>
        <end position="20"/>
    </location>
</feature>
<dbReference type="InterPro" id="IPR037126">
    <property type="entry name" value="PdaC/RsiV-like_sf"/>
</dbReference>
<proteinExistence type="predicted"/>
<dbReference type="OrthoDB" id="5637at2"/>
<feature type="region of interest" description="Disordered" evidence="1">
    <location>
        <begin position="26"/>
        <end position="65"/>
    </location>
</feature>
<feature type="compositionally biased region" description="Low complexity" evidence="1">
    <location>
        <begin position="26"/>
        <end position="57"/>
    </location>
</feature>
<evidence type="ECO:0000313" key="4">
    <source>
        <dbReference type="EMBL" id="PVY59936.1"/>
    </source>
</evidence>
<accession>A0A2U1CGA4</accession>
<gene>
    <name evidence="4" type="ORF">C7373_101451</name>
</gene>
<dbReference type="EMBL" id="QEKK01000001">
    <property type="protein sequence ID" value="PVY59936.1"/>
    <property type="molecule type" value="Genomic_DNA"/>
</dbReference>
<dbReference type="Gene3D" id="3.90.640.20">
    <property type="entry name" value="Heat-shock cognate protein, ATPase"/>
    <property type="match status" value="1"/>
</dbReference>
<dbReference type="RefSeq" id="WP_116721552.1">
    <property type="nucleotide sequence ID" value="NZ_JANKAR010000001.1"/>
</dbReference>
<organism evidence="4 5">
    <name type="scientific">Intestinimonas butyriciproducens</name>
    <dbReference type="NCBI Taxonomy" id="1297617"/>
    <lineage>
        <taxon>Bacteria</taxon>
        <taxon>Bacillati</taxon>
        <taxon>Bacillota</taxon>
        <taxon>Clostridia</taxon>
        <taxon>Eubacteriales</taxon>
        <taxon>Intestinimonas</taxon>
    </lineage>
</organism>
<name>A0A2U1CGA4_9FIRM</name>
<dbReference type="InterPro" id="IPR021729">
    <property type="entry name" value="DUF3298"/>
</dbReference>
<dbReference type="Proteomes" id="UP000245778">
    <property type="component" value="Unassembled WGS sequence"/>
</dbReference>
<evidence type="ECO:0000259" key="3">
    <source>
        <dbReference type="Pfam" id="PF11738"/>
    </source>
</evidence>
<dbReference type="Pfam" id="PF11738">
    <property type="entry name" value="DUF3298"/>
    <property type="match status" value="1"/>
</dbReference>